<protein>
    <submittedName>
        <fullName evidence="2">Uncharacterized protein</fullName>
    </submittedName>
</protein>
<evidence type="ECO:0000313" key="2">
    <source>
        <dbReference type="EMBL" id="KAF3002076.1"/>
    </source>
</evidence>
<feature type="compositionally biased region" description="Low complexity" evidence="1">
    <location>
        <begin position="21"/>
        <end position="42"/>
    </location>
</feature>
<evidence type="ECO:0000313" key="3">
    <source>
        <dbReference type="Proteomes" id="UP000801428"/>
    </source>
</evidence>
<sequence>MSDYSREGTDGTQHGVPLPAPSANSSDATSSYSSASKGGDSSSSRDDRGYFAQHGIIAGPNEDFASLFNRLAIKEGWSKTQRKKHRPEAITAEIDAIYGTDTTKLEKWQELCRDVKIEPVPLSITKCKKALKKVYINLVNLINHRRNRNIQLIIFPNYQTFRTWTLGGKNRSRIFPKQVAKDEGFIKALLRDLRLD</sequence>
<organism evidence="2 3">
    <name type="scientific">Curvularia kusanoi</name>
    <name type="common">Cochliobolus kusanoi</name>
    <dbReference type="NCBI Taxonomy" id="90978"/>
    <lineage>
        <taxon>Eukaryota</taxon>
        <taxon>Fungi</taxon>
        <taxon>Dikarya</taxon>
        <taxon>Ascomycota</taxon>
        <taxon>Pezizomycotina</taxon>
        <taxon>Dothideomycetes</taxon>
        <taxon>Pleosporomycetidae</taxon>
        <taxon>Pleosporales</taxon>
        <taxon>Pleosporineae</taxon>
        <taxon>Pleosporaceae</taxon>
        <taxon>Curvularia</taxon>
    </lineage>
</organism>
<proteinExistence type="predicted"/>
<feature type="region of interest" description="Disordered" evidence="1">
    <location>
        <begin position="1"/>
        <end position="46"/>
    </location>
</feature>
<dbReference type="EMBL" id="SWKU01000012">
    <property type="protein sequence ID" value="KAF3002076.1"/>
    <property type="molecule type" value="Genomic_DNA"/>
</dbReference>
<comment type="caution">
    <text evidence="2">The sequence shown here is derived from an EMBL/GenBank/DDBJ whole genome shotgun (WGS) entry which is preliminary data.</text>
</comment>
<accession>A0A9P4W8C8</accession>
<dbReference type="PANTHER" id="PTHR38846">
    <property type="entry name" value="C3H1-TYPE DOMAIN-CONTAINING PROTEIN"/>
    <property type="match status" value="1"/>
</dbReference>
<name>A0A9P4W8C8_CURKU</name>
<gene>
    <name evidence="2" type="ORF">E8E13_009458</name>
</gene>
<dbReference type="Proteomes" id="UP000801428">
    <property type="component" value="Unassembled WGS sequence"/>
</dbReference>
<dbReference type="AlphaFoldDB" id="A0A9P4W8C8"/>
<dbReference type="PANTHER" id="PTHR38846:SF1">
    <property type="entry name" value="C3H1-TYPE DOMAIN-CONTAINING PROTEIN"/>
    <property type="match status" value="1"/>
</dbReference>
<keyword evidence="3" id="KW-1185">Reference proteome</keyword>
<evidence type="ECO:0000256" key="1">
    <source>
        <dbReference type="SAM" id="MobiDB-lite"/>
    </source>
</evidence>
<reference evidence="2" key="1">
    <citation type="submission" date="2019-04" db="EMBL/GenBank/DDBJ databases">
        <title>Sequencing of skin fungus with MAO and IRED activity.</title>
        <authorList>
            <person name="Marsaioli A.J."/>
            <person name="Bonatto J.M.C."/>
            <person name="Reis Junior O."/>
        </authorList>
    </citation>
    <scope>NUCLEOTIDE SEQUENCE</scope>
    <source>
        <strain evidence="2">30M1</strain>
    </source>
</reference>
<dbReference type="OrthoDB" id="6105938at2759"/>